<keyword evidence="5" id="KW-1185">Reference proteome</keyword>
<dbReference type="AlphaFoldDB" id="A0A9W6SZC7"/>
<name>A0A9W6SZC7_CANBO</name>
<feature type="transmembrane region" description="Helical" evidence="2">
    <location>
        <begin position="208"/>
        <end position="229"/>
    </location>
</feature>
<feature type="transmembrane region" description="Helical" evidence="2">
    <location>
        <begin position="15"/>
        <end position="36"/>
    </location>
</feature>
<feature type="transmembrane region" description="Helical" evidence="2">
    <location>
        <begin position="75"/>
        <end position="95"/>
    </location>
</feature>
<keyword evidence="2" id="KW-0812">Transmembrane</keyword>
<feature type="compositionally biased region" description="Acidic residues" evidence="1">
    <location>
        <begin position="635"/>
        <end position="671"/>
    </location>
</feature>
<feature type="domain" description="J" evidence="3">
    <location>
        <begin position="110"/>
        <end position="182"/>
    </location>
</feature>
<dbReference type="SUPFAM" id="SSF46565">
    <property type="entry name" value="Chaperone J-domain"/>
    <property type="match status" value="1"/>
</dbReference>
<dbReference type="InterPro" id="IPR036869">
    <property type="entry name" value="J_dom_sf"/>
</dbReference>
<comment type="caution">
    <text evidence="4">The sequence shown here is derived from an EMBL/GenBank/DDBJ whole genome shotgun (WGS) entry which is preliminary data.</text>
</comment>
<dbReference type="PROSITE" id="PS50076">
    <property type="entry name" value="DNAJ_2"/>
    <property type="match status" value="1"/>
</dbReference>
<feature type="region of interest" description="Disordered" evidence="1">
    <location>
        <begin position="625"/>
        <end position="671"/>
    </location>
</feature>
<organism evidence="4 5">
    <name type="scientific">Candida boidinii</name>
    <name type="common">Yeast</name>
    <dbReference type="NCBI Taxonomy" id="5477"/>
    <lineage>
        <taxon>Eukaryota</taxon>
        <taxon>Fungi</taxon>
        <taxon>Dikarya</taxon>
        <taxon>Ascomycota</taxon>
        <taxon>Saccharomycotina</taxon>
        <taxon>Pichiomycetes</taxon>
        <taxon>Pichiales</taxon>
        <taxon>Pichiaceae</taxon>
        <taxon>Ogataea</taxon>
        <taxon>Ogataea/Candida clade</taxon>
    </lineage>
</organism>
<keyword evidence="2" id="KW-1133">Transmembrane helix</keyword>
<evidence type="ECO:0000313" key="5">
    <source>
        <dbReference type="Proteomes" id="UP001165120"/>
    </source>
</evidence>
<sequence>MSNARYEYDENAETWPYFVLTGLIVPLIPTTIQFAYKKLSQKNENNNENDLLKSFKPYNKEQLDEYKLKKSRKSFFTPQVMFIIIGWIIVFYMLYKINNITISEAQVFFDPWKILDIDESATEREVKSAFRKMSLIFHPDKMKKDGMTEAEVTEIEEKYVIINKAYKSLTDEATKENFLKYGNPDGPSDVKHGIAIPKFLIEGAASPLLVLLYIVLIGFILPYFVNSWWTGIKSYTKKGLHVDTATKYFQFMINFNPAKIINIETILQWISESTEFKLIDSSLTPKRVHKLLLSHINRTKLSAEDEKLKMDVVAIAPKLILGLIDIASGFRYTDICFTATDAHRALIQAINPAKSSTINKFAPILQLPGVELEKLDAQQPIHTLGKLLKKPTVPAEKFLNVKNSENILKLAAEIPSLELISSDFKVPGEDFIPPTSSAHVSLKYFFKSPSQKSVPEIKNLSKEVSENQLNEVETMETLRNPFKIVQDQPSLPTPIAPYFPDEEYLSTTGKGWIAFLIVQRDGKLAEAPQYLTQGDLSNLKLTQEEFLESKANVSIYKLPISSPTPNEVGVFPFRVVLKSLSYFGNDLDVTINMKVEDAPEEEKKDHYEIEDPDEDSIAGAMAQMRGQTVKKIAEDSDSSDDSSDDDSDEEEEYSDLDTDTEVEEDAIEEEK</sequence>
<dbReference type="GO" id="GO:0031207">
    <property type="term" value="C:Sec62/Sec63 complex"/>
    <property type="evidence" value="ECO:0007669"/>
    <property type="project" value="TreeGrafter"/>
</dbReference>
<dbReference type="GO" id="GO:0006614">
    <property type="term" value="P:SRP-dependent cotranslational protein targeting to membrane"/>
    <property type="evidence" value="ECO:0007669"/>
    <property type="project" value="TreeGrafter"/>
</dbReference>
<dbReference type="GO" id="GO:0008320">
    <property type="term" value="F:protein transmembrane transporter activity"/>
    <property type="evidence" value="ECO:0007669"/>
    <property type="project" value="TreeGrafter"/>
</dbReference>
<feature type="region of interest" description="Disordered" evidence="1">
    <location>
        <begin position="596"/>
        <end position="615"/>
    </location>
</feature>
<dbReference type="PRINTS" id="PR00625">
    <property type="entry name" value="JDOMAIN"/>
</dbReference>
<protein>
    <submittedName>
        <fullName evidence="4">Unnamed protein product</fullName>
    </submittedName>
</protein>
<evidence type="ECO:0000313" key="4">
    <source>
        <dbReference type="EMBL" id="GME69226.1"/>
    </source>
</evidence>
<dbReference type="InterPro" id="IPR001623">
    <property type="entry name" value="DnaJ_domain"/>
</dbReference>
<keyword evidence="2" id="KW-0472">Membrane</keyword>
<dbReference type="PANTHER" id="PTHR24075">
    <property type="entry name" value="SEC63 DOMAIN-CONTAINING"/>
    <property type="match status" value="1"/>
</dbReference>
<evidence type="ECO:0000259" key="3">
    <source>
        <dbReference type="PROSITE" id="PS50076"/>
    </source>
</evidence>
<dbReference type="GO" id="GO:0003723">
    <property type="term" value="F:RNA binding"/>
    <property type="evidence" value="ECO:0007669"/>
    <property type="project" value="TreeGrafter"/>
</dbReference>
<dbReference type="CDD" id="cd06257">
    <property type="entry name" value="DnaJ"/>
    <property type="match status" value="1"/>
</dbReference>
<dbReference type="Pfam" id="PF00226">
    <property type="entry name" value="DnaJ"/>
    <property type="match status" value="1"/>
</dbReference>
<reference evidence="4" key="1">
    <citation type="submission" date="2023-04" db="EMBL/GenBank/DDBJ databases">
        <title>Candida boidinii NBRC 10035.</title>
        <authorList>
            <person name="Ichikawa N."/>
            <person name="Sato H."/>
            <person name="Tonouchi N."/>
        </authorList>
    </citation>
    <scope>NUCLEOTIDE SEQUENCE</scope>
    <source>
        <strain evidence="4">NBRC 10035</strain>
    </source>
</reference>
<dbReference type="SMART" id="SM00271">
    <property type="entry name" value="DnaJ"/>
    <property type="match status" value="1"/>
</dbReference>
<dbReference type="GO" id="GO:0006620">
    <property type="term" value="P:post-translational protein targeting to endoplasmic reticulum membrane"/>
    <property type="evidence" value="ECO:0007669"/>
    <property type="project" value="TreeGrafter"/>
</dbReference>
<dbReference type="EMBL" id="BSXN01000612">
    <property type="protein sequence ID" value="GME69226.1"/>
    <property type="molecule type" value="Genomic_DNA"/>
</dbReference>
<gene>
    <name evidence="4" type="ORF">Cboi02_000215700</name>
</gene>
<accession>A0A9W6SZC7</accession>
<evidence type="ECO:0000256" key="2">
    <source>
        <dbReference type="SAM" id="Phobius"/>
    </source>
</evidence>
<evidence type="ECO:0000256" key="1">
    <source>
        <dbReference type="SAM" id="MobiDB-lite"/>
    </source>
</evidence>
<proteinExistence type="predicted"/>
<dbReference type="PANTHER" id="PTHR24075:SF0">
    <property type="entry name" value="TRANSLOCATION PROTEIN SEC63 HOMOLOG"/>
    <property type="match status" value="1"/>
</dbReference>
<dbReference type="Proteomes" id="UP001165120">
    <property type="component" value="Unassembled WGS sequence"/>
</dbReference>
<dbReference type="Gene3D" id="1.10.287.110">
    <property type="entry name" value="DnaJ domain"/>
    <property type="match status" value="1"/>
</dbReference>
<dbReference type="OrthoDB" id="1734229at2759"/>
<dbReference type="SUPFAM" id="SSF158702">
    <property type="entry name" value="Sec63 N-terminal domain-like"/>
    <property type="match status" value="1"/>
</dbReference>
<feature type="compositionally biased region" description="Basic and acidic residues" evidence="1">
    <location>
        <begin position="596"/>
        <end position="609"/>
    </location>
</feature>